<dbReference type="PANTHER" id="PTHR19384:SF111">
    <property type="entry name" value="NADPH--CYTOCHROME P450 REDUCTASE 1"/>
    <property type="match status" value="1"/>
</dbReference>
<evidence type="ECO:0000256" key="1">
    <source>
        <dbReference type="ARBA" id="ARBA00022630"/>
    </source>
</evidence>
<evidence type="ECO:0000313" key="3">
    <source>
        <dbReference type="Proteomes" id="UP000436088"/>
    </source>
</evidence>
<evidence type="ECO:0000313" key="2">
    <source>
        <dbReference type="EMBL" id="KAE8653922.1"/>
    </source>
</evidence>
<organism evidence="2 3">
    <name type="scientific">Hibiscus syriacus</name>
    <name type="common">Rose of Sharon</name>
    <dbReference type="NCBI Taxonomy" id="106335"/>
    <lineage>
        <taxon>Eukaryota</taxon>
        <taxon>Viridiplantae</taxon>
        <taxon>Streptophyta</taxon>
        <taxon>Embryophyta</taxon>
        <taxon>Tracheophyta</taxon>
        <taxon>Spermatophyta</taxon>
        <taxon>Magnoliopsida</taxon>
        <taxon>eudicotyledons</taxon>
        <taxon>Gunneridae</taxon>
        <taxon>Pentapetalae</taxon>
        <taxon>rosids</taxon>
        <taxon>malvids</taxon>
        <taxon>Malvales</taxon>
        <taxon>Malvaceae</taxon>
        <taxon>Malvoideae</taxon>
        <taxon>Hibiscus</taxon>
    </lineage>
</organism>
<proteinExistence type="predicted"/>
<reference evidence="2" key="1">
    <citation type="submission" date="2019-09" db="EMBL/GenBank/DDBJ databases">
        <title>Draft genome information of white flower Hibiscus syriacus.</title>
        <authorList>
            <person name="Kim Y.-M."/>
        </authorList>
    </citation>
    <scope>NUCLEOTIDE SEQUENCE [LARGE SCALE GENOMIC DNA]</scope>
    <source>
        <strain evidence="2">YM2019G1</strain>
    </source>
</reference>
<dbReference type="GO" id="GO:0010181">
    <property type="term" value="F:FMN binding"/>
    <property type="evidence" value="ECO:0007669"/>
    <property type="project" value="TreeGrafter"/>
</dbReference>
<keyword evidence="1" id="KW-0285">Flavoprotein</keyword>
<gene>
    <name evidence="2" type="ORF">F3Y22_tig00117056pilonHSYRG00502</name>
</gene>
<keyword evidence="3" id="KW-1185">Reference proteome</keyword>
<accession>A0A6A2W8M1</accession>
<comment type="caution">
    <text evidence="2">The sequence shown here is derived from an EMBL/GenBank/DDBJ whole genome shotgun (WGS) entry which is preliminary data.</text>
</comment>
<dbReference type="PANTHER" id="PTHR19384">
    <property type="entry name" value="NITRIC OXIDE SYNTHASE-RELATED"/>
    <property type="match status" value="1"/>
</dbReference>
<name>A0A6A2W8M1_HIBSY</name>
<dbReference type="GO" id="GO:0050660">
    <property type="term" value="F:flavin adenine dinucleotide binding"/>
    <property type="evidence" value="ECO:0007669"/>
    <property type="project" value="TreeGrafter"/>
</dbReference>
<dbReference type="EMBL" id="VEPZ02001788">
    <property type="protein sequence ID" value="KAE8653922.1"/>
    <property type="molecule type" value="Genomic_DNA"/>
</dbReference>
<protein>
    <submittedName>
        <fullName evidence="2">NADPH--cytochrome P450 reductase isoform 3</fullName>
    </submittedName>
</protein>
<dbReference type="AlphaFoldDB" id="A0A6A2W8M1"/>
<dbReference type="GO" id="GO:0005829">
    <property type="term" value="C:cytosol"/>
    <property type="evidence" value="ECO:0007669"/>
    <property type="project" value="TreeGrafter"/>
</dbReference>
<dbReference type="Proteomes" id="UP000436088">
    <property type="component" value="Unassembled WGS sequence"/>
</dbReference>
<dbReference type="InterPro" id="IPR039261">
    <property type="entry name" value="FNR_nucleotide-bd"/>
</dbReference>
<sequence length="252" mass="28108">MITCKRHSTNFGRCGGANPSSRALGEEIKARYEKAAVKVVDLPDIVVTGTGSQPTTLLDFTNGLLWGMEGSPSFNNSHMVFLVLIAKVLDEKLSEEGILFTLLILRFHPSDLDEILLSRNNDYSWAPIFIRQSNFKLPADPSIPVIMVGPGTGFAPFRDFIYEDELNNFIEQGALSELSVTFTEKVHNKTYIWSLISKGGCLYVCGDAKGMAKDVHRTLHTIVQEQANVDSSKAESMVKKFQVEGRYLRDVW</sequence>
<dbReference type="SUPFAM" id="SSF52343">
    <property type="entry name" value="Ferredoxin reductase-like, C-terminal NADP-linked domain"/>
    <property type="match status" value="1"/>
</dbReference>
<dbReference type="Gene3D" id="3.40.50.80">
    <property type="entry name" value="Nucleotide-binding domain of ferredoxin-NADP reductase (FNR) module"/>
    <property type="match status" value="2"/>
</dbReference>
<dbReference type="GO" id="GO:0003958">
    <property type="term" value="F:NADPH-hemoprotein reductase activity"/>
    <property type="evidence" value="ECO:0007669"/>
    <property type="project" value="TreeGrafter"/>
</dbReference>